<evidence type="ECO:0000256" key="8">
    <source>
        <dbReference type="ARBA" id="ARBA00048767"/>
    </source>
</evidence>
<dbReference type="Gene3D" id="3.40.50.970">
    <property type="match status" value="1"/>
</dbReference>
<dbReference type="EMBL" id="CASHTH010001139">
    <property type="protein sequence ID" value="CAI8011976.1"/>
    <property type="molecule type" value="Genomic_DNA"/>
</dbReference>
<feature type="domain" description="Thiamine pyrophosphate enzyme TPP-binding" evidence="9">
    <location>
        <begin position="15"/>
        <end position="146"/>
    </location>
</feature>
<dbReference type="GO" id="GO:0005948">
    <property type="term" value="C:acetolactate synthase complex"/>
    <property type="evidence" value="ECO:0007669"/>
    <property type="project" value="TreeGrafter"/>
</dbReference>
<protein>
    <recommendedName>
        <fullName evidence="4">2-hydroxyacyl-CoA lyase 2</fullName>
    </recommendedName>
    <alternativeName>
        <fullName evidence="7">IlvB-like protein</fullName>
    </alternativeName>
</protein>
<keyword evidence="5" id="KW-0479">Metal-binding</keyword>
<dbReference type="GO" id="GO:0000287">
    <property type="term" value="F:magnesium ion binding"/>
    <property type="evidence" value="ECO:0007669"/>
    <property type="project" value="InterPro"/>
</dbReference>
<dbReference type="PROSITE" id="PS00187">
    <property type="entry name" value="TPP_ENZYMES"/>
    <property type="match status" value="1"/>
</dbReference>
<dbReference type="InterPro" id="IPR000399">
    <property type="entry name" value="TPP-bd_CS"/>
</dbReference>
<keyword evidence="6" id="KW-0786">Thiamine pyrophosphate</keyword>
<dbReference type="SUPFAM" id="SSF52518">
    <property type="entry name" value="Thiamin diphosphate-binding fold (THDP-binding)"/>
    <property type="match status" value="1"/>
</dbReference>
<evidence type="ECO:0000256" key="6">
    <source>
        <dbReference type="ARBA" id="ARBA00023052"/>
    </source>
</evidence>
<dbReference type="GO" id="GO:0050660">
    <property type="term" value="F:flavin adenine dinucleotide binding"/>
    <property type="evidence" value="ECO:0007669"/>
    <property type="project" value="TreeGrafter"/>
</dbReference>
<evidence type="ECO:0000313" key="10">
    <source>
        <dbReference type="EMBL" id="CAI8011976.1"/>
    </source>
</evidence>
<dbReference type="GO" id="GO:0003984">
    <property type="term" value="F:acetolactate synthase activity"/>
    <property type="evidence" value="ECO:0007669"/>
    <property type="project" value="TreeGrafter"/>
</dbReference>
<comment type="catalytic activity">
    <reaction evidence="8">
        <text>(2R)-hydroxyhexadecanoyl-CoA = pentadecanal + formyl-CoA</text>
        <dbReference type="Rhea" id="RHEA:55212"/>
        <dbReference type="ChEBI" id="CHEBI:17302"/>
        <dbReference type="ChEBI" id="CHEBI:57376"/>
        <dbReference type="ChEBI" id="CHEBI:138654"/>
    </reaction>
    <physiologicalReaction direction="left-to-right" evidence="8">
        <dbReference type="Rhea" id="RHEA:55213"/>
    </physiologicalReaction>
</comment>
<evidence type="ECO:0000256" key="4">
    <source>
        <dbReference type="ARBA" id="ARBA00018936"/>
    </source>
</evidence>
<dbReference type="Pfam" id="PF02775">
    <property type="entry name" value="TPP_enzyme_C"/>
    <property type="match status" value="1"/>
</dbReference>
<accession>A0AA35RKJ1</accession>
<dbReference type="AlphaFoldDB" id="A0AA35RKJ1"/>
<comment type="cofactor">
    <cofactor evidence="1">
        <name>Mg(2+)</name>
        <dbReference type="ChEBI" id="CHEBI:18420"/>
    </cofactor>
</comment>
<dbReference type="PANTHER" id="PTHR18968">
    <property type="entry name" value="THIAMINE PYROPHOSPHATE ENZYMES"/>
    <property type="match status" value="1"/>
</dbReference>
<dbReference type="GO" id="GO:0009099">
    <property type="term" value="P:L-valine biosynthetic process"/>
    <property type="evidence" value="ECO:0007669"/>
    <property type="project" value="TreeGrafter"/>
</dbReference>
<gene>
    <name evidence="10" type="ORF">GBAR_LOCUS7695</name>
</gene>
<evidence type="ECO:0000256" key="7">
    <source>
        <dbReference type="ARBA" id="ARBA00030510"/>
    </source>
</evidence>
<dbReference type="Proteomes" id="UP001174909">
    <property type="component" value="Unassembled WGS sequence"/>
</dbReference>
<dbReference type="InterPro" id="IPR029061">
    <property type="entry name" value="THDP-binding"/>
</dbReference>
<dbReference type="InterPro" id="IPR045229">
    <property type="entry name" value="TPP_enz"/>
</dbReference>
<organism evidence="10 11">
    <name type="scientific">Geodia barretti</name>
    <name type="common">Barrett's horny sponge</name>
    <dbReference type="NCBI Taxonomy" id="519541"/>
    <lineage>
        <taxon>Eukaryota</taxon>
        <taxon>Metazoa</taxon>
        <taxon>Porifera</taxon>
        <taxon>Demospongiae</taxon>
        <taxon>Heteroscleromorpha</taxon>
        <taxon>Tetractinellida</taxon>
        <taxon>Astrophorina</taxon>
        <taxon>Geodiidae</taxon>
        <taxon>Geodia</taxon>
    </lineage>
</organism>
<reference evidence="10" key="1">
    <citation type="submission" date="2023-03" db="EMBL/GenBank/DDBJ databases">
        <authorList>
            <person name="Steffen K."/>
            <person name="Cardenas P."/>
        </authorList>
    </citation>
    <scope>NUCLEOTIDE SEQUENCE</scope>
</reference>
<dbReference type="PANTHER" id="PTHR18968:SF166">
    <property type="entry name" value="2-HYDROXYACYL-COA LYASE 2"/>
    <property type="match status" value="1"/>
</dbReference>
<keyword evidence="11" id="KW-1185">Reference proteome</keyword>
<comment type="similarity">
    <text evidence="3">Belongs to the TPP enzyme family.</text>
</comment>
<dbReference type="InterPro" id="IPR011766">
    <property type="entry name" value="TPP_enzyme_TPP-bd"/>
</dbReference>
<evidence type="ECO:0000259" key="9">
    <source>
        <dbReference type="Pfam" id="PF02775"/>
    </source>
</evidence>
<evidence type="ECO:0000256" key="2">
    <source>
        <dbReference type="ARBA" id="ARBA00001964"/>
    </source>
</evidence>
<evidence type="ECO:0000256" key="3">
    <source>
        <dbReference type="ARBA" id="ARBA00007812"/>
    </source>
</evidence>
<evidence type="ECO:0000313" key="11">
    <source>
        <dbReference type="Proteomes" id="UP001174909"/>
    </source>
</evidence>
<sequence>MPHSFRTWHLITTIPPYLLFTGPIGGIGQGVPFALAGKVARPDHPSVLITGDGSFGYGIIEYDTALKHDLPIITIVSSDEAWGIVRHRQIQRYGLDRAIATDLRAVSYERLAEALDCYGELVTKPDEIRPALQRAADSGRPAVINVPTIFTSAAAYCPQ</sequence>
<evidence type="ECO:0000256" key="1">
    <source>
        <dbReference type="ARBA" id="ARBA00001946"/>
    </source>
</evidence>
<proteinExistence type="inferred from homology"/>
<comment type="cofactor">
    <cofactor evidence="2">
        <name>thiamine diphosphate</name>
        <dbReference type="ChEBI" id="CHEBI:58937"/>
    </cofactor>
</comment>
<dbReference type="GO" id="GO:0030976">
    <property type="term" value="F:thiamine pyrophosphate binding"/>
    <property type="evidence" value="ECO:0007669"/>
    <property type="project" value="InterPro"/>
</dbReference>
<evidence type="ECO:0000256" key="5">
    <source>
        <dbReference type="ARBA" id="ARBA00022723"/>
    </source>
</evidence>
<dbReference type="GO" id="GO:0009097">
    <property type="term" value="P:isoleucine biosynthetic process"/>
    <property type="evidence" value="ECO:0007669"/>
    <property type="project" value="TreeGrafter"/>
</dbReference>
<name>A0AA35RKJ1_GEOBA</name>
<comment type="caution">
    <text evidence="10">The sequence shown here is derived from an EMBL/GenBank/DDBJ whole genome shotgun (WGS) entry which is preliminary data.</text>
</comment>